<protein>
    <submittedName>
        <fullName evidence="1">Mannose-6-phosphate isomerase-like protein (Cupin superfamily)</fullName>
    </submittedName>
</protein>
<dbReference type="Gene3D" id="2.60.120.10">
    <property type="entry name" value="Jelly Rolls"/>
    <property type="match status" value="1"/>
</dbReference>
<sequence length="169" mass="18442">MDAKGESLEGATLREHMYGQGDARPLPEHPDTVSGILHARVTEQVHAAQLADRPQKEVRSMNHVVSFAETTEIPYPELTVFAYSSDDDFAGASMITVEGSHPRILSTHSGRVYLVVEGTGWFEVDGTTKAVSAKDVVFLPKNTPYSYGGQMELFLVHAPGYLAEGDVHL</sequence>
<dbReference type="InterPro" id="IPR014710">
    <property type="entry name" value="RmlC-like_jellyroll"/>
</dbReference>
<gene>
    <name evidence="1" type="ORF">JOE66_002498</name>
</gene>
<dbReference type="InterPro" id="IPR011051">
    <property type="entry name" value="RmlC_Cupin_sf"/>
</dbReference>
<evidence type="ECO:0000313" key="2">
    <source>
        <dbReference type="Proteomes" id="UP000776164"/>
    </source>
</evidence>
<dbReference type="RefSeq" id="WP_205109915.1">
    <property type="nucleotide sequence ID" value="NZ_BAAAHT010000015.1"/>
</dbReference>
<dbReference type="EMBL" id="JAFBBU010000001">
    <property type="protein sequence ID" value="MBM7472864.1"/>
    <property type="molecule type" value="Genomic_DNA"/>
</dbReference>
<name>A0ABS2L794_9MICO</name>
<dbReference type="Proteomes" id="UP000776164">
    <property type="component" value="Unassembled WGS sequence"/>
</dbReference>
<comment type="caution">
    <text evidence="1">The sequence shown here is derived from an EMBL/GenBank/DDBJ whole genome shotgun (WGS) entry which is preliminary data.</text>
</comment>
<proteinExistence type="predicted"/>
<dbReference type="SUPFAM" id="SSF51182">
    <property type="entry name" value="RmlC-like cupins"/>
    <property type="match status" value="1"/>
</dbReference>
<accession>A0ABS2L794</accession>
<organism evidence="1 2">
    <name type="scientific">Subtercola frigoramans</name>
    <dbReference type="NCBI Taxonomy" id="120298"/>
    <lineage>
        <taxon>Bacteria</taxon>
        <taxon>Bacillati</taxon>
        <taxon>Actinomycetota</taxon>
        <taxon>Actinomycetes</taxon>
        <taxon>Micrococcales</taxon>
        <taxon>Microbacteriaceae</taxon>
        <taxon>Subtercola</taxon>
    </lineage>
</organism>
<evidence type="ECO:0000313" key="1">
    <source>
        <dbReference type="EMBL" id="MBM7472864.1"/>
    </source>
</evidence>
<keyword evidence="2" id="KW-1185">Reference proteome</keyword>
<reference evidence="1 2" key="1">
    <citation type="submission" date="2021-01" db="EMBL/GenBank/DDBJ databases">
        <title>Sequencing the genomes of 1000 actinobacteria strains.</title>
        <authorList>
            <person name="Klenk H.-P."/>
        </authorList>
    </citation>
    <scope>NUCLEOTIDE SEQUENCE [LARGE SCALE GENOMIC DNA]</scope>
    <source>
        <strain evidence="1 2">DSM 13057</strain>
    </source>
</reference>